<dbReference type="PANTHER" id="PTHR13348:SF0">
    <property type="entry name" value="RIBONUCLEASE P PROTEIN SUBUNIT P29"/>
    <property type="match status" value="1"/>
</dbReference>
<gene>
    <name evidence="5" type="ORF">A4X03_0g1130</name>
    <name evidence="4" type="ORF">JKIAZH3_G1977</name>
</gene>
<feature type="compositionally biased region" description="Polar residues" evidence="3">
    <location>
        <begin position="42"/>
        <end position="58"/>
    </location>
</feature>
<feature type="region of interest" description="Disordered" evidence="3">
    <location>
        <begin position="21"/>
        <end position="63"/>
    </location>
</feature>
<evidence type="ECO:0000256" key="3">
    <source>
        <dbReference type="SAM" id="MobiDB-lite"/>
    </source>
</evidence>
<proteinExistence type="inferred from homology"/>
<sequence>MTDANETGASLTAAQRLLSEVLLASSTSPSRPTSRHKRRKPNPSTSKDGGVPSSSSAQGDFVTSIDEENAASRLQSDLHRVAKNTTLVLTNPARPRPLPPANSTMGTQLRKRDRRVEGRAKKEDRMGRMGKGKDAELGGKGGEEEQGEGEGREGRATTALSRKTKKRLGFLDKHPNLSHATLEPLSSMWTSYVQQILGWRNEAGQVNTATVQALFQRVDETSGVPSGSLRESALSGIQSTLSKVDLTGASVRVIRCSDPARVGLKGLVARETENTFVIAVEPAPQTTPTQALPTEGESDEALRQRRSVRPLAKRTSQSGKSGETRVIPKHNAVFEVLVPIPPTAPTKATDTGRAGDAERTLAVPLYGNQMSQGFPTRASKKHKARKTVDF</sequence>
<dbReference type="InterPro" id="IPR036980">
    <property type="entry name" value="RNase_P/MRP_Rpp29_sf"/>
</dbReference>
<dbReference type="Pfam" id="PF01868">
    <property type="entry name" value="RNase_P-MRP_p29"/>
    <property type="match status" value="1"/>
</dbReference>
<feature type="compositionally biased region" description="Basic and acidic residues" evidence="3">
    <location>
        <begin position="114"/>
        <end position="155"/>
    </location>
</feature>
<dbReference type="InterPro" id="IPR002730">
    <property type="entry name" value="Rpp29/RNP1"/>
</dbReference>
<accession>A0A177UX20</accession>
<comment type="similarity">
    <text evidence="2">Belongs to the eukaryotic/archaeal RNase P protein component 1 family.</text>
</comment>
<evidence type="ECO:0000313" key="4">
    <source>
        <dbReference type="EMBL" id="CAD6937542.1"/>
    </source>
</evidence>
<dbReference type="GO" id="GO:0001682">
    <property type="term" value="P:tRNA 5'-leader removal"/>
    <property type="evidence" value="ECO:0007669"/>
    <property type="project" value="InterPro"/>
</dbReference>
<dbReference type="Proteomes" id="UP000836402">
    <property type="component" value="Unassembled WGS sequence"/>
</dbReference>
<dbReference type="SMART" id="SM00538">
    <property type="entry name" value="POP4"/>
    <property type="match status" value="1"/>
</dbReference>
<evidence type="ECO:0000313" key="6">
    <source>
        <dbReference type="Proteomes" id="UP000077671"/>
    </source>
</evidence>
<feature type="compositionally biased region" description="Basic residues" evidence="3">
    <location>
        <begin position="378"/>
        <end position="390"/>
    </location>
</feature>
<dbReference type="EMBL" id="CAJHJG010004013">
    <property type="protein sequence ID" value="CAD6937542.1"/>
    <property type="molecule type" value="Genomic_DNA"/>
</dbReference>
<dbReference type="SUPFAM" id="SSF101744">
    <property type="entry name" value="Rof/RNase P subunit-like"/>
    <property type="match status" value="1"/>
</dbReference>
<dbReference type="InterPro" id="IPR023534">
    <property type="entry name" value="Rof/RNase_P-like"/>
</dbReference>
<feature type="compositionally biased region" description="Low complexity" evidence="3">
    <location>
        <begin position="284"/>
        <end position="294"/>
    </location>
</feature>
<dbReference type="InterPro" id="IPR016848">
    <property type="entry name" value="RNase_P/MRP_Rpp29-subunit"/>
</dbReference>
<reference evidence="4" key="3">
    <citation type="submission" date="2020-10" db="EMBL/GenBank/DDBJ databases">
        <authorList>
            <person name="Sedaghatjoo S."/>
        </authorList>
    </citation>
    <scope>NUCLEOTIDE SEQUENCE</scope>
    <source>
        <strain evidence="4">AZH3</strain>
    </source>
</reference>
<comment type="subcellular location">
    <subcellularLocation>
        <location evidence="1">Nucleus</location>
    </subcellularLocation>
</comment>
<dbReference type="EMBL" id="LWDD02000084">
    <property type="protein sequence ID" value="KAE8264188.1"/>
    <property type="molecule type" value="Genomic_DNA"/>
</dbReference>
<comment type="caution">
    <text evidence="5">The sequence shown here is derived from an EMBL/GenBank/DDBJ whole genome shotgun (WGS) entry which is preliminary data.</text>
</comment>
<feature type="region of interest" description="Disordered" evidence="3">
    <location>
        <begin position="369"/>
        <end position="390"/>
    </location>
</feature>
<keyword evidence="7" id="KW-1185">Reference proteome</keyword>
<evidence type="ECO:0000313" key="7">
    <source>
        <dbReference type="Proteomes" id="UP000836402"/>
    </source>
</evidence>
<organism evidence="5 6">
    <name type="scientific">Tilletia caries</name>
    <name type="common">wheat bunt fungus</name>
    <dbReference type="NCBI Taxonomy" id="13290"/>
    <lineage>
        <taxon>Eukaryota</taxon>
        <taxon>Fungi</taxon>
        <taxon>Dikarya</taxon>
        <taxon>Basidiomycota</taxon>
        <taxon>Ustilaginomycotina</taxon>
        <taxon>Exobasidiomycetes</taxon>
        <taxon>Tilletiales</taxon>
        <taxon>Tilletiaceae</taxon>
        <taxon>Tilletia</taxon>
    </lineage>
</organism>
<dbReference type="Gene3D" id="2.30.30.210">
    <property type="entry name" value="Ribonuclease P/MRP, subunit p29"/>
    <property type="match status" value="1"/>
</dbReference>
<dbReference type="Proteomes" id="UP000077671">
    <property type="component" value="Unassembled WGS sequence"/>
</dbReference>
<dbReference type="GO" id="GO:0033204">
    <property type="term" value="F:ribonuclease P RNA binding"/>
    <property type="evidence" value="ECO:0007669"/>
    <property type="project" value="InterPro"/>
</dbReference>
<dbReference type="GO" id="GO:0005634">
    <property type="term" value="C:nucleus"/>
    <property type="evidence" value="ECO:0007669"/>
    <property type="project" value="UniProtKB-SubCell"/>
</dbReference>
<reference evidence="5" key="2">
    <citation type="journal article" date="2019" name="IMA Fungus">
        <title>Genome sequencing and comparison of five Tilletia species to identify candidate genes for the detection of regulated species infecting wheat.</title>
        <authorList>
            <person name="Nguyen H.D.T."/>
            <person name="Sultana T."/>
            <person name="Kesanakurti P."/>
            <person name="Hambleton S."/>
        </authorList>
    </citation>
    <scope>NUCLEOTIDE SEQUENCE</scope>
    <source>
        <strain evidence="5">DAOMC 238032</strain>
    </source>
</reference>
<protein>
    <submittedName>
        <fullName evidence="5">Uncharacterized protein</fullName>
    </submittedName>
</protein>
<dbReference type="GO" id="GO:0000172">
    <property type="term" value="C:ribonuclease MRP complex"/>
    <property type="evidence" value="ECO:0007669"/>
    <property type="project" value="InterPro"/>
</dbReference>
<feature type="region of interest" description="Disordered" evidence="3">
    <location>
        <begin position="86"/>
        <end position="163"/>
    </location>
</feature>
<feature type="region of interest" description="Disordered" evidence="3">
    <location>
        <begin position="284"/>
        <end position="324"/>
    </location>
</feature>
<name>A0A177UX20_9BASI</name>
<dbReference type="GO" id="GO:0030677">
    <property type="term" value="C:ribonuclease P complex"/>
    <property type="evidence" value="ECO:0007669"/>
    <property type="project" value="InterPro"/>
</dbReference>
<evidence type="ECO:0000313" key="5">
    <source>
        <dbReference type="EMBL" id="KAE8264188.1"/>
    </source>
</evidence>
<dbReference type="PANTHER" id="PTHR13348">
    <property type="entry name" value="RIBONUCLEASE P SUBUNIT P29"/>
    <property type="match status" value="1"/>
</dbReference>
<evidence type="ECO:0000256" key="1">
    <source>
        <dbReference type="ARBA" id="ARBA00004123"/>
    </source>
</evidence>
<reference evidence="5" key="1">
    <citation type="submission" date="2016-04" db="EMBL/GenBank/DDBJ databases">
        <authorList>
            <person name="Nguyen H.D."/>
            <person name="Kesanakurti P."/>
            <person name="Cullis J."/>
            <person name="Levesque C.A."/>
            <person name="Hambleton S."/>
        </authorList>
    </citation>
    <scope>NUCLEOTIDE SEQUENCE</scope>
    <source>
        <strain evidence="5">DAOMC 238032</strain>
    </source>
</reference>
<dbReference type="AlphaFoldDB" id="A0A177UX20"/>
<dbReference type="GO" id="GO:0006364">
    <property type="term" value="P:rRNA processing"/>
    <property type="evidence" value="ECO:0007669"/>
    <property type="project" value="TreeGrafter"/>
</dbReference>
<evidence type="ECO:0000256" key="2">
    <source>
        <dbReference type="ARBA" id="ARBA00006181"/>
    </source>
</evidence>